<evidence type="ECO:0000313" key="10">
    <source>
        <dbReference type="Proteomes" id="UP000006329"/>
    </source>
</evidence>
<feature type="transmembrane region" description="Helical" evidence="6">
    <location>
        <begin position="417"/>
        <end position="449"/>
    </location>
</feature>
<dbReference type="PANTHER" id="PTHR30287">
    <property type="entry name" value="MEMBRANE COMPONENT OF PREDICTED ABC SUPERFAMILY METABOLITE UPTAKE TRANSPORTER"/>
    <property type="match status" value="1"/>
</dbReference>
<feature type="domain" description="ABC3 transporter permease C-terminal" evidence="7">
    <location>
        <begin position="250"/>
        <end position="373"/>
    </location>
</feature>
<evidence type="ECO:0000256" key="5">
    <source>
        <dbReference type="ARBA" id="ARBA00023136"/>
    </source>
</evidence>
<feature type="transmembrane region" description="Helical" evidence="6">
    <location>
        <begin position="346"/>
        <end position="369"/>
    </location>
</feature>
<feature type="transmembrane region" description="Helical" evidence="6">
    <location>
        <begin position="390"/>
        <end position="411"/>
    </location>
</feature>
<dbReference type="InterPro" id="IPR025857">
    <property type="entry name" value="MacB_PCD"/>
</dbReference>
<dbReference type="EMBL" id="AHON02000078">
    <property type="protein sequence ID" value="EKO32211.1"/>
    <property type="molecule type" value="Genomic_DNA"/>
</dbReference>
<proteinExistence type="predicted"/>
<feature type="domain" description="ABC3 transporter permease C-terminal" evidence="7">
    <location>
        <begin position="709"/>
        <end position="821"/>
    </location>
</feature>
<keyword evidence="5 6" id="KW-0472">Membrane</keyword>
<dbReference type="PANTHER" id="PTHR30287:SF2">
    <property type="entry name" value="BLL1001 PROTEIN"/>
    <property type="match status" value="1"/>
</dbReference>
<dbReference type="GO" id="GO:0005886">
    <property type="term" value="C:plasma membrane"/>
    <property type="evidence" value="ECO:0007669"/>
    <property type="project" value="UniProtKB-SubCell"/>
</dbReference>
<feature type="transmembrane region" description="Helical" evidence="6">
    <location>
        <begin position="292"/>
        <end position="317"/>
    </location>
</feature>
<feature type="transmembrane region" description="Helical" evidence="6">
    <location>
        <begin position="21"/>
        <end position="38"/>
    </location>
</feature>
<keyword evidence="4 6" id="KW-1133">Transmembrane helix</keyword>
<evidence type="ECO:0000256" key="3">
    <source>
        <dbReference type="ARBA" id="ARBA00022692"/>
    </source>
</evidence>
<dbReference type="RefSeq" id="WP_004485239.1">
    <property type="nucleotide sequence ID" value="NZ_AHON02000078.1"/>
</dbReference>
<accession>A0A0E2BA12</accession>
<sequence length="829" mass="92837">MSFRIYTLFLFEYFRNHKLGAFFALAGISLGVGLFISTDANGTKAEKSLTDFAMGYFQGEYKIKISSSLGDQNLPISLVRDLSKDPSLTWIVKIAPRLQKEVIVNDSIRGVFIGLDFLKESEEFHRKSETQNSDTKDGLSSVFISRSLSRRIGTSKIDIRANSKNVSVTEPIVFDTEGGNILTEDIESAMERFDTAGHVSFLLIRPNEFRPEQKRILERKLGPDYRIETVEDIREKSGNALRSFQLNLLVISFVSLIIALFMVSNTMSGLYVSREKELGILKTMGLSPIHAFSLFVSQALFLGILGSFIGLGLGFLFSKLDFFSPETTSADLSYLKTYHSVPISTWFLGLGIGIVGSFLSAAFPSFRAGKISPISILRESSSGTYRTNEFRLLSIGLLFLFSFTCIAFLPFRSKFPIFGLLGIGGIVVGFTLCFPWVFKILVIFFFRLVEKSDRSFVFIKVGLEEMRNQTLRNTLTSATLMLATSLVVCLSVLTDSYRKSLNDWVEAEFPAELTIINSSNLATGIQGGVPVRLLNELSQIPEVKLLDGFCVNTRVETNRGNFTIHAYTFATHDREDSPERLIEAENEILISSNMAYLQNFKVGDSILIETKFGKREFKVRGIKEHFFSERGTIMMDIRNYEKFFGLQGYNSIKIFLKKNADQKQSEKSISDILAQNPSLKLLNVKELRELYTQGVDKVFGVLGTLKTTAFIIAMLSLISSLFHNLISKKNTLGILKYLGADPKQLGTILLTESVFITIVSVCFGILLASFLSPVVLYVVNKNAFGWTLKLAVSWEVPIFFLVLSPILGILSCSVPLYTLQKLSFRISRE</sequence>
<evidence type="ECO:0000313" key="9">
    <source>
        <dbReference type="EMBL" id="EKO32211.1"/>
    </source>
</evidence>
<dbReference type="AlphaFoldDB" id="A0A0E2BA12"/>
<evidence type="ECO:0000259" key="8">
    <source>
        <dbReference type="Pfam" id="PF12704"/>
    </source>
</evidence>
<reference evidence="9" key="1">
    <citation type="submission" date="2012-10" db="EMBL/GenBank/DDBJ databases">
        <authorList>
            <person name="Harkins D.M."/>
            <person name="Durkin A.S."/>
            <person name="Brinkac L.M."/>
            <person name="Haft D.H."/>
            <person name="Selengut J.D."/>
            <person name="Sanka R."/>
            <person name="DePew J."/>
            <person name="Purushe J."/>
            <person name="Matthias M.A."/>
            <person name="Vinetz J.M."/>
            <person name="Sutton G.G."/>
            <person name="Nierman W.C."/>
            <person name="Fouts D.E."/>
        </authorList>
    </citation>
    <scope>NUCLEOTIDE SEQUENCE [LARGE SCALE GENOMIC DNA]</scope>
    <source>
        <strain evidence="9">MOR084</strain>
    </source>
</reference>
<organism evidence="9 10">
    <name type="scientific">Leptospira santarosai str. MOR084</name>
    <dbReference type="NCBI Taxonomy" id="1049984"/>
    <lineage>
        <taxon>Bacteria</taxon>
        <taxon>Pseudomonadati</taxon>
        <taxon>Spirochaetota</taxon>
        <taxon>Spirochaetia</taxon>
        <taxon>Leptospirales</taxon>
        <taxon>Leptospiraceae</taxon>
        <taxon>Leptospira</taxon>
    </lineage>
</organism>
<feature type="transmembrane region" description="Helical" evidence="6">
    <location>
        <begin position="798"/>
        <end position="819"/>
    </location>
</feature>
<feature type="transmembrane region" description="Helical" evidence="6">
    <location>
        <begin position="747"/>
        <end position="778"/>
    </location>
</feature>
<evidence type="ECO:0000259" key="7">
    <source>
        <dbReference type="Pfam" id="PF02687"/>
    </source>
</evidence>
<gene>
    <name evidence="9" type="ORF">LEP1GSC179_4051</name>
</gene>
<evidence type="ECO:0000256" key="6">
    <source>
        <dbReference type="SAM" id="Phobius"/>
    </source>
</evidence>
<comment type="subcellular location">
    <subcellularLocation>
        <location evidence="1">Cell membrane</location>
        <topology evidence="1">Multi-pass membrane protein</topology>
    </subcellularLocation>
</comment>
<dbReference type="Pfam" id="PF12704">
    <property type="entry name" value="MacB_PCD"/>
    <property type="match status" value="1"/>
</dbReference>
<comment type="caution">
    <text evidence="9">The sequence shown here is derived from an EMBL/GenBank/DDBJ whole genome shotgun (WGS) entry which is preliminary data.</text>
</comment>
<feature type="transmembrane region" description="Helical" evidence="6">
    <location>
        <begin position="707"/>
        <end position="726"/>
    </location>
</feature>
<evidence type="ECO:0000256" key="1">
    <source>
        <dbReference type="ARBA" id="ARBA00004651"/>
    </source>
</evidence>
<dbReference type="Proteomes" id="UP000006329">
    <property type="component" value="Unassembled WGS sequence"/>
</dbReference>
<feature type="transmembrane region" description="Helical" evidence="6">
    <location>
        <begin position="246"/>
        <end position="272"/>
    </location>
</feature>
<dbReference type="InterPro" id="IPR003838">
    <property type="entry name" value="ABC3_permease_C"/>
</dbReference>
<protein>
    <submittedName>
        <fullName evidence="9">MacB-like periplasmic core domain protein</fullName>
    </submittedName>
</protein>
<evidence type="ECO:0000256" key="2">
    <source>
        <dbReference type="ARBA" id="ARBA00022475"/>
    </source>
</evidence>
<keyword evidence="2" id="KW-1003">Cell membrane</keyword>
<dbReference type="Pfam" id="PF02687">
    <property type="entry name" value="FtsX"/>
    <property type="match status" value="2"/>
</dbReference>
<dbReference type="InterPro" id="IPR038766">
    <property type="entry name" value="Membrane_comp_ABC_pdt"/>
</dbReference>
<keyword evidence="10" id="KW-1185">Reference proteome</keyword>
<keyword evidence="3 6" id="KW-0812">Transmembrane</keyword>
<feature type="domain" description="MacB-like periplasmic core" evidence="8">
    <location>
        <begin position="475"/>
        <end position="671"/>
    </location>
</feature>
<evidence type="ECO:0000256" key="4">
    <source>
        <dbReference type="ARBA" id="ARBA00022989"/>
    </source>
</evidence>
<name>A0A0E2BA12_9LEPT</name>